<feature type="domain" description="Reverse transcriptase" evidence="1">
    <location>
        <begin position="1"/>
        <end position="301"/>
    </location>
</feature>
<dbReference type="PROSITE" id="PS50878">
    <property type="entry name" value="RT_POL"/>
    <property type="match status" value="1"/>
</dbReference>
<name>A0ABQ9DSA0_9PASS</name>
<keyword evidence="3" id="KW-1185">Reference proteome</keyword>
<gene>
    <name evidence="2" type="ORF">WISP_08589</name>
</gene>
<dbReference type="EMBL" id="WHWB01031991">
    <property type="protein sequence ID" value="KAJ7427270.1"/>
    <property type="molecule type" value="Genomic_DNA"/>
</dbReference>
<dbReference type="Proteomes" id="UP001145742">
    <property type="component" value="Unassembled WGS sequence"/>
</dbReference>
<dbReference type="Pfam" id="PF00078">
    <property type="entry name" value="RVT_1"/>
    <property type="match status" value="1"/>
</dbReference>
<dbReference type="InterPro" id="IPR000477">
    <property type="entry name" value="RT_dom"/>
</dbReference>
<evidence type="ECO:0000313" key="2">
    <source>
        <dbReference type="EMBL" id="KAJ7427270.1"/>
    </source>
</evidence>
<reference evidence="2" key="1">
    <citation type="submission" date="2019-10" db="EMBL/GenBank/DDBJ databases">
        <authorList>
            <person name="Soares A.E.R."/>
            <person name="Aleixo A."/>
            <person name="Schneider P."/>
            <person name="Miyaki C.Y."/>
            <person name="Schneider M.P."/>
            <person name="Mello C."/>
            <person name="Vasconcelos A.T.R."/>
        </authorList>
    </citation>
    <scope>NUCLEOTIDE SEQUENCE</scope>
    <source>
        <tissue evidence="2">Muscle</tissue>
    </source>
</reference>
<comment type="caution">
    <text evidence="2">The sequence shown here is derived from an EMBL/GenBank/DDBJ whole genome shotgun (WGS) entry which is preliminary data.</text>
</comment>
<dbReference type="PANTHER" id="PTHR33332">
    <property type="entry name" value="REVERSE TRANSCRIPTASE DOMAIN-CONTAINING PROTEIN"/>
    <property type="match status" value="1"/>
</dbReference>
<evidence type="ECO:0000313" key="3">
    <source>
        <dbReference type="Proteomes" id="UP001145742"/>
    </source>
</evidence>
<evidence type="ECO:0000259" key="1">
    <source>
        <dbReference type="PROSITE" id="PS50878"/>
    </source>
</evidence>
<sequence>MTLRASTIRSIKHGSDVPTYGIEESNATLSKFKDETKLSGVFDTPEEQDPFQGILASSGKLKEEVERLRSIRESKREIDWWSHTLSTPKEAQQEVVKPNPSCHQADRTDHMDGEEWKQVTHLVDEGKAVDVACLDFSTAFDTVPHNMALVKMVAHGLERSTLCWVRNCLDGQTQRALVNGAASCWWLDTSGVPQRSALGPVLFNICIDDLDEEIETIIGTFGDDTKLGGRVDLLEGRRALQRHLGRLGRWADSNGMKFNEFKCRVLHFGQKYTMHCYRLRTELLESSQAERDLGVWIDRRLNISHQCTHGGQEGQWILSCIKNSVTSKAREVILPLYSVLVKSQLQS</sequence>
<organism evidence="2 3">
    <name type="scientific">Willisornis vidua</name>
    <name type="common">Xingu scale-backed antbird</name>
    <dbReference type="NCBI Taxonomy" id="1566151"/>
    <lineage>
        <taxon>Eukaryota</taxon>
        <taxon>Metazoa</taxon>
        <taxon>Chordata</taxon>
        <taxon>Craniata</taxon>
        <taxon>Vertebrata</taxon>
        <taxon>Euteleostomi</taxon>
        <taxon>Archelosauria</taxon>
        <taxon>Archosauria</taxon>
        <taxon>Dinosauria</taxon>
        <taxon>Saurischia</taxon>
        <taxon>Theropoda</taxon>
        <taxon>Coelurosauria</taxon>
        <taxon>Aves</taxon>
        <taxon>Neognathae</taxon>
        <taxon>Neoaves</taxon>
        <taxon>Telluraves</taxon>
        <taxon>Australaves</taxon>
        <taxon>Passeriformes</taxon>
        <taxon>Thamnophilidae</taxon>
        <taxon>Willisornis</taxon>
    </lineage>
</organism>
<proteinExistence type="predicted"/>
<protein>
    <submittedName>
        <fullName evidence="2">RNA-directed DNA polymerase from mobile element jockey-like protein</fullName>
    </submittedName>
</protein>
<accession>A0ABQ9DSA0</accession>